<protein>
    <submittedName>
        <fullName evidence="1">Uncharacterized protein</fullName>
    </submittedName>
</protein>
<gene>
    <name evidence="1" type="ORF">HDA42_007045</name>
</gene>
<dbReference type="EMBL" id="JACJIJ010000002">
    <property type="protein sequence ID" value="MBA9057867.1"/>
    <property type="molecule type" value="Genomic_DNA"/>
</dbReference>
<organism evidence="1 2">
    <name type="scientific">Streptomyces murinus</name>
    <dbReference type="NCBI Taxonomy" id="33900"/>
    <lineage>
        <taxon>Bacteria</taxon>
        <taxon>Bacillati</taxon>
        <taxon>Actinomycetota</taxon>
        <taxon>Actinomycetes</taxon>
        <taxon>Kitasatosporales</taxon>
        <taxon>Streptomycetaceae</taxon>
        <taxon>Streptomyces</taxon>
    </lineage>
</organism>
<sequence length="99" mass="10307">MIGGDGGVREVPVPAGVGEIASLAPVSGAGRPVWLVLGADGTIGRWDMAAGVFEPVAATTLATESDREPWTGHRCRRRLHASGDGMFAAVVNDYGRYGR</sequence>
<dbReference type="AlphaFoldDB" id="A0A7W3RQ32"/>
<keyword evidence="2" id="KW-1185">Reference proteome</keyword>
<evidence type="ECO:0000313" key="1">
    <source>
        <dbReference type="EMBL" id="MBA9057867.1"/>
    </source>
</evidence>
<proteinExistence type="predicted"/>
<dbReference type="GeneID" id="93978316"/>
<accession>A0A7W3RQ32</accession>
<comment type="caution">
    <text evidence="1">The sequence shown here is derived from an EMBL/GenBank/DDBJ whole genome shotgun (WGS) entry which is preliminary data.</text>
</comment>
<name>A0A7W3RQ32_STRMR</name>
<dbReference type="Proteomes" id="UP000577386">
    <property type="component" value="Unassembled WGS sequence"/>
</dbReference>
<reference evidence="1 2" key="1">
    <citation type="submission" date="2020-08" db="EMBL/GenBank/DDBJ databases">
        <title>Sequencing the genomes of 1000 actinobacteria strains.</title>
        <authorList>
            <person name="Klenk H.-P."/>
        </authorList>
    </citation>
    <scope>NUCLEOTIDE SEQUENCE [LARGE SCALE GENOMIC DNA]</scope>
    <source>
        <strain evidence="1 2">DSM 41827</strain>
    </source>
</reference>
<dbReference type="RefSeq" id="WP_259408790.1">
    <property type="nucleotide sequence ID" value="NZ_BAAAHW010000030.1"/>
</dbReference>
<evidence type="ECO:0000313" key="2">
    <source>
        <dbReference type="Proteomes" id="UP000577386"/>
    </source>
</evidence>